<evidence type="ECO:0000256" key="2">
    <source>
        <dbReference type="ARBA" id="ARBA00022840"/>
    </source>
</evidence>
<feature type="domain" description="FtsK" evidence="4">
    <location>
        <begin position="564"/>
        <end position="760"/>
    </location>
</feature>
<evidence type="ECO:0000256" key="3">
    <source>
        <dbReference type="PROSITE-ProRule" id="PRU00289"/>
    </source>
</evidence>
<protein>
    <recommendedName>
        <fullName evidence="4">FtsK domain-containing protein</fullName>
    </recommendedName>
</protein>
<dbReference type="InterPro" id="IPR002543">
    <property type="entry name" value="FtsK_dom"/>
</dbReference>
<dbReference type="InterPro" id="IPR027417">
    <property type="entry name" value="P-loop_NTPase"/>
</dbReference>
<dbReference type="Gene3D" id="3.40.50.300">
    <property type="entry name" value="P-loop containing nucleotide triphosphate hydrolases"/>
    <property type="match status" value="3"/>
</dbReference>
<reference evidence="5 6" key="1">
    <citation type="submission" date="2024-01" db="EMBL/GenBank/DDBJ databases">
        <title>Characterization of antibiotic resistant novel bacterial strains and their environmental applications.</title>
        <authorList>
            <person name="Manzoor S."/>
            <person name="Abbas S."/>
            <person name="Arshad M."/>
            <person name="Ahmed I."/>
        </authorList>
    </citation>
    <scope>NUCLEOTIDE SEQUENCE [LARGE SCALE GENOMIC DNA]</scope>
    <source>
        <strain evidence="5 6">NCCP-602</strain>
    </source>
</reference>
<evidence type="ECO:0000256" key="1">
    <source>
        <dbReference type="ARBA" id="ARBA00022741"/>
    </source>
</evidence>
<dbReference type="SUPFAM" id="SSF52540">
    <property type="entry name" value="P-loop containing nucleoside triphosphate hydrolases"/>
    <property type="match status" value="1"/>
</dbReference>
<keyword evidence="6" id="KW-1185">Reference proteome</keyword>
<name>A0ABN0SIT0_9MICO</name>
<evidence type="ECO:0000259" key="4">
    <source>
        <dbReference type="PROSITE" id="PS50901"/>
    </source>
</evidence>
<gene>
    <name evidence="5" type="ORF">NCCP602_02980</name>
</gene>
<dbReference type="Proteomes" id="UP001498238">
    <property type="component" value="Unassembled WGS sequence"/>
</dbReference>
<dbReference type="PROSITE" id="PS50901">
    <property type="entry name" value="FTSK"/>
    <property type="match status" value="1"/>
</dbReference>
<keyword evidence="2 3" id="KW-0067">ATP-binding</keyword>
<dbReference type="EMBL" id="BAAAAF010000001">
    <property type="protein sequence ID" value="GAA0034337.1"/>
    <property type="molecule type" value="Genomic_DNA"/>
</dbReference>
<proteinExistence type="predicted"/>
<dbReference type="Pfam" id="PF01580">
    <property type="entry name" value="FtsK_SpoIIIE"/>
    <property type="match status" value="1"/>
</dbReference>
<feature type="binding site" evidence="3">
    <location>
        <begin position="584"/>
        <end position="591"/>
    </location>
    <ligand>
        <name>ATP</name>
        <dbReference type="ChEBI" id="CHEBI:30616"/>
    </ligand>
</feature>
<keyword evidence="1 3" id="KW-0547">Nucleotide-binding</keyword>
<evidence type="ECO:0000313" key="6">
    <source>
        <dbReference type="Proteomes" id="UP001498238"/>
    </source>
</evidence>
<dbReference type="InterPro" id="IPR050206">
    <property type="entry name" value="FtsK/SpoIIIE/SftA"/>
</dbReference>
<sequence length="1108" mass="121372">MHAAEPTPDEAATADELLERFLAESTGASRRIIELRGQRGGWDDDDQSMTASVERIRTVMSAHASLAVDLERWLQDVLSGSNRAWAVLSSIHQANDIQPVDVPYTETENGGVGFNSVTINSAKEDIERLRRELDARRVLTRGPRNRLERALRVYEGCRLHCVTKAHDLARQGESEGARRDESELEHNARYRAELGRIGNDVAQEVSRIQDSFVELMAGIGPGAKVHWELRDFDDWTPPAEVVPQLIGLVRYENSILNEQSPTPLEVPYLRDLRSAGTVVLPYSRAETSNELLEAVVRNFLARTLCSFPAGSLRVGVIDPMGMGNAVSRFLGLGEYNSELVSDKVRSETEGIKDLLSSLTTHIELVVQKYLRGTYSSLTEYNEAAGEVAEAYRVLIVQDFPHRFDDDMLHQLQRIIEHGPKCGVFTFITADTDVDENDFRRIDLDRLPLDSALLLDADLAPSANAPETDSAFLWGFGSDPASTLGEGPGGTIVDRIVRAVGGRSRSLEIDTALSKTFGKFAEVVAAGTRTELDSGLTVPALDEPSSWWANTAGDSVVAPIGRSGATDIAFLRLDSGNLTGALIVGRPGSGKSTLIHTILAGLTTLYGPDELELYLLDFKEGVEFADYADKGLPHAACIAVESERELGMNVLDSIVTELKRRAAEFKAAHVADIGGYRRSGRDLTRIVVFFDEFQVLFNDDDRIGQEAAKALDLIIKQGRSHGIHIVLSSQTLSGMIAINKQSLQLLNVRVLLPSSTEDAMTVMDDHNPAHKLISSRGEGILNNASGRESANIPFNGAFEGEPERKERLEALRAKADDSGFLRTPRIFESGTLARLEEEPRGVFALNERKDRGATGQPLSLRPGTAFSLNSELTVELRREVGANVLHVDRNTSEQLVGTLSGLWLSARSSNPFATHEIVAFSHITQELRDVISGLEAEGTATFSTARTAGERLGAVLAELDRRQDEQDFTSAPLILSLLGVQKARDLDPNSYSGSMSFDDEPTTSLHEQLEKIAAEGPEVGIHVIVAADSYQAVESRMSRKLQHEFSTRLIGAMSAEDIAQLTSSSVRVRPDQGQMIHYDIDTGTHAKYLPYVLSDPEWIRTVLPTGAVK</sequence>
<evidence type="ECO:0000313" key="5">
    <source>
        <dbReference type="EMBL" id="GAA0034337.1"/>
    </source>
</evidence>
<dbReference type="PANTHER" id="PTHR22683:SF41">
    <property type="entry name" value="DNA TRANSLOCASE FTSK"/>
    <property type="match status" value="1"/>
</dbReference>
<accession>A0ABN0SIT0</accession>
<organism evidence="5 6">
    <name type="scientific">Brevibacterium metallidurans</name>
    <dbReference type="NCBI Taxonomy" id="1482676"/>
    <lineage>
        <taxon>Bacteria</taxon>
        <taxon>Bacillati</taxon>
        <taxon>Actinomycetota</taxon>
        <taxon>Actinomycetes</taxon>
        <taxon>Micrococcales</taxon>
        <taxon>Brevibacteriaceae</taxon>
        <taxon>Brevibacterium</taxon>
    </lineage>
</organism>
<dbReference type="PANTHER" id="PTHR22683">
    <property type="entry name" value="SPORULATION PROTEIN RELATED"/>
    <property type="match status" value="1"/>
</dbReference>
<dbReference type="CDD" id="cd00882">
    <property type="entry name" value="Ras_like_GTPase"/>
    <property type="match status" value="1"/>
</dbReference>
<dbReference type="RefSeq" id="WP_339391318.1">
    <property type="nucleotide sequence ID" value="NZ_BAAAAF010000001.1"/>
</dbReference>
<comment type="caution">
    <text evidence="5">The sequence shown here is derived from an EMBL/GenBank/DDBJ whole genome shotgun (WGS) entry which is preliminary data.</text>
</comment>